<dbReference type="Proteomes" id="UP000236454">
    <property type="component" value="Unassembled WGS sequence"/>
</dbReference>
<dbReference type="Pfam" id="PF13598">
    <property type="entry name" value="DUF4139"/>
    <property type="match status" value="1"/>
</dbReference>
<feature type="domain" description="DUF4139" evidence="2">
    <location>
        <begin position="234"/>
        <end position="556"/>
    </location>
</feature>
<gene>
    <name evidence="4" type="ORF">SAMN05216474_1519</name>
</gene>
<reference evidence="4 5" key="1">
    <citation type="submission" date="2016-10" db="EMBL/GenBank/DDBJ databases">
        <authorList>
            <person name="de Groot N.N."/>
        </authorList>
    </citation>
    <scope>NUCLEOTIDE SEQUENCE [LARGE SCALE GENOMIC DNA]</scope>
    <source>
        <strain evidence="4 5">CGMCC 1.7005</strain>
    </source>
</reference>
<accession>A0A1I6ZPJ7</accession>
<feature type="coiled-coil region" evidence="1">
    <location>
        <begin position="161"/>
        <end position="202"/>
    </location>
</feature>
<dbReference type="AlphaFoldDB" id="A0A1I6ZPJ7"/>
<protein>
    <recommendedName>
        <fullName evidence="6">Mucoidy inhibitor MuiA family protein</fullName>
    </recommendedName>
</protein>
<evidence type="ECO:0000259" key="3">
    <source>
        <dbReference type="Pfam" id="PF13600"/>
    </source>
</evidence>
<organism evidence="4 5">
    <name type="scientific">Lishizhenia tianjinensis</name>
    <dbReference type="NCBI Taxonomy" id="477690"/>
    <lineage>
        <taxon>Bacteria</taxon>
        <taxon>Pseudomonadati</taxon>
        <taxon>Bacteroidota</taxon>
        <taxon>Flavobacteriia</taxon>
        <taxon>Flavobacteriales</taxon>
        <taxon>Crocinitomicaceae</taxon>
        <taxon>Lishizhenia</taxon>
    </lineage>
</organism>
<dbReference type="RefSeq" id="WP_139230294.1">
    <property type="nucleotide sequence ID" value="NZ_FPAS01000002.1"/>
</dbReference>
<feature type="domain" description="DUF4140" evidence="3">
    <location>
        <begin position="30"/>
        <end position="137"/>
    </location>
</feature>
<evidence type="ECO:0000313" key="4">
    <source>
        <dbReference type="EMBL" id="SFT64505.1"/>
    </source>
</evidence>
<sequence length="563" mass="64136">MKYLFLTLLLIAGWQTKANEYPVESKLKSVTVYTQGAQIHRSATYKIATGVHEVIIEGVSPRIDARSLQISGTGNVIILDSKYDVHYPKPDEIEDANALPYAIRKKISALEDSIFNQRYVVAGLTNQMTVVQSSENMIKSNPIMQGKGKVGDSLELLQKSLEYYQKKLMELSSLRLELEQQKMEEQEVLNAMQARLRDLQQYKRNTGQGDPKPKAPIHRVIITLQAKAYTQGTLDISYLVSNAGWQAMYDLRSSANQDKINLNYKAHVYQNTGVDWEDVKLNISTNNPYQNKTKPELREWYLTSYIPNLRKDEVRQKAPQPVQELEEVEIAAYSKTTADAVELKNFEYASTSANYTTVVEQKINVEFQIDLKYTIKSNNEKHMVLIKNEDIEADFAYYTVPKLDESVYLVANITNLDNLKLVPAQANIFFDGSYVGETFINPGVMDDTLSLSLGKDPNLIVERKFLKKKYKEKIIGNEVSKASEYVLRVKNNKAENIKLIIQDQVPITRNENIAIEVNDIGKGKLNERTGLVEWEIKIKSGELVEVPLSYTVYHPKNMQIAVR</sequence>
<dbReference type="OrthoDB" id="634585at2"/>
<evidence type="ECO:0000256" key="1">
    <source>
        <dbReference type="SAM" id="Coils"/>
    </source>
</evidence>
<dbReference type="EMBL" id="FPAS01000002">
    <property type="protein sequence ID" value="SFT64505.1"/>
    <property type="molecule type" value="Genomic_DNA"/>
</dbReference>
<name>A0A1I6ZPJ7_9FLAO</name>
<keyword evidence="5" id="KW-1185">Reference proteome</keyword>
<dbReference type="PANTHER" id="PTHR31005">
    <property type="entry name" value="DUF4139 DOMAIN-CONTAINING PROTEIN"/>
    <property type="match status" value="1"/>
</dbReference>
<evidence type="ECO:0008006" key="6">
    <source>
        <dbReference type="Google" id="ProtNLM"/>
    </source>
</evidence>
<evidence type="ECO:0000259" key="2">
    <source>
        <dbReference type="Pfam" id="PF13598"/>
    </source>
</evidence>
<dbReference type="InterPro" id="IPR037291">
    <property type="entry name" value="DUF4139"/>
</dbReference>
<keyword evidence="1" id="KW-0175">Coiled coil</keyword>
<proteinExistence type="predicted"/>
<dbReference type="Pfam" id="PF13600">
    <property type="entry name" value="DUF4140"/>
    <property type="match status" value="1"/>
</dbReference>
<dbReference type="InterPro" id="IPR011935">
    <property type="entry name" value="CHP02231"/>
</dbReference>
<dbReference type="InterPro" id="IPR025554">
    <property type="entry name" value="DUF4140"/>
</dbReference>
<dbReference type="PANTHER" id="PTHR31005:SF8">
    <property type="entry name" value="DUF4139 DOMAIN-CONTAINING PROTEIN"/>
    <property type="match status" value="1"/>
</dbReference>
<dbReference type="NCBIfam" id="TIGR02231">
    <property type="entry name" value="mucoidy inhibitor MuiA family protein"/>
    <property type="match status" value="1"/>
</dbReference>
<evidence type="ECO:0000313" key="5">
    <source>
        <dbReference type="Proteomes" id="UP000236454"/>
    </source>
</evidence>